<dbReference type="SUPFAM" id="SSF53448">
    <property type="entry name" value="Nucleotide-diphospho-sugar transferases"/>
    <property type="match status" value="1"/>
</dbReference>
<comment type="caution">
    <text evidence="2">The sequence shown here is derived from an EMBL/GenBank/DDBJ whole genome shotgun (WGS) entry which is preliminary data.</text>
</comment>
<dbReference type="OrthoDB" id="6150660at2759"/>
<sequence>MKASSPIHTSQANASLSDKTNSTRETTLTNAVPVSTSDNYASSAKTTRQTTLNNDVPVSTSHNYASSAKTTRQTTLTNAVPVSTSHNYALSAKTTRQTTLINAVPVSTSHNYALSAKTTRQTTVTNAVPVSTSHNYAFSAKTTRQTTLTNAVPVSTSHTNAFRDKTYSTRGTTLTNDVAGSTSPTNTLSDKTYSTRGIALTNDVHEEKTKIQTSFRCPVDNSNNWNFNCTVPCADMPDKTNMSDRVQAHVNCNTLKPSMELINVKRMDTIQVFPEDSECLQTFVMENCHDVKPVPNLVHYMWFSKREMNFYHFVSFLSASRFLKPCLILIHGDILPFGTYWDYLLTLVSNILHVQRSPPEEVFGRNLTFIEHKSDIARIQALQRFGGIYVDTDEIILRSLDPLRKYPFTLSHETDWNLSNGLILAEKYATFLNIWYSEYKSYNGSKTHWGVHSTQVPYWLSQKYPDLIHVENKTFVRPSWENLDVIFDHNFDWSKNYGLHYYIRFYKHTHDFNDIKYLNTTIGSTARHVLYGSKDLCEK</sequence>
<name>A0A8B6BSI2_MYTGA</name>
<reference evidence="2" key="1">
    <citation type="submission" date="2018-11" db="EMBL/GenBank/DDBJ databases">
        <authorList>
            <person name="Alioto T."/>
            <person name="Alioto T."/>
        </authorList>
    </citation>
    <scope>NUCLEOTIDE SEQUENCE</scope>
</reference>
<evidence type="ECO:0000313" key="3">
    <source>
        <dbReference type="Proteomes" id="UP000596742"/>
    </source>
</evidence>
<dbReference type="Gene3D" id="3.90.550.20">
    <property type="match status" value="1"/>
</dbReference>
<evidence type="ECO:0000313" key="2">
    <source>
        <dbReference type="EMBL" id="VDH94308.1"/>
    </source>
</evidence>
<protein>
    <recommendedName>
        <fullName evidence="4">Alpha-1,4-N-acetylglucosaminyltransferase</fullName>
    </recommendedName>
</protein>
<dbReference type="InterPro" id="IPR029044">
    <property type="entry name" value="Nucleotide-diphossugar_trans"/>
</dbReference>
<dbReference type="InterPro" id="IPR007577">
    <property type="entry name" value="GlycoTrfase_DXD_sugar-bd_CS"/>
</dbReference>
<dbReference type="PANTHER" id="PTHR46830:SF1">
    <property type="entry name" value="ALPHA-1,4-N-ACETYLGLUCOSAMINYLTRANSFERASE"/>
    <property type="match status" value="1"/>
</dbReference>
<evidence type="ECO:0008006" key="4">
    <source>
        <dbReference type="Google" id="ProtNLM"/>
    </source>
</evidence>
<feature type="region of interest" description="Disordered" evidence="1">
    <location>
        <begin position="1"/>
        <end position="72"/>
    </location>
</feature>
<organism evidence="2 3">
    <name type="scientific">Mytilus galloprovincialis</name>
    <name type="common">Mediterranean mussel</name>
    <dbReference type="NCBI Taxonomy" id="29158"/>
    <lineage>
        <taxon>Eukaryota</taxon>
        <taxon>Metazoa</taxon>
        <taxon>Spiralia</taxon>
        <taxon>Lophotrochozoa</taxon>
        <taxon>Mollusca</taxon>
        <taxon>Bivalvia</taxon>
        <taxon>Autobranchia</taxon>
        <taxon>Pteriomorphia</taxon>
        <taxon>Mytilida</taxon>
        <taxon>Mytiloidea</taxon>
        <taxon>Mytilidae</taxon>
        <taxon>Mytilinae</taxon>
        <taxon>Mytilus</taxon>
    </lineage>
</organism>
<dbReference type="Proteomes" id="UP000596742">
    <property type="component" value="Unassembled WGS sequence"/>
</dbReference>
<dbReference type="Pfam" id="PF04488">
    <property type="entry name" value="Gly_transf_sug"/>
    <property type="match status" value="1"/>
</dbReference>
<keyword evidence="3" id="KW-1185">Reference proteome</keyword>
<gene>
    <name evidence="2" type="ORF">MGAL_10B084288</name>
</gene>
<dbReference type="AlphaFoldDB" id="A0A8B6BSI2"/>
<proteinExistence type="predicted"/>
<evidence type="ECO:0000256" key="1">
    <source>
        <dbReference type="SAM" id="MobiDB-lite"/>
    </source>
</evidence>
<dbReference type="PANTHER" id="PTHR46830">
    <property type="entry name" value="TRANSFERASE, PUTATIVE-RELATED"/>
    <property type="match status" value="1"/>
</dbReference>
<dbReference type="EMBL" id="UYJE01000568">
    <property type="protein sequence ID" value="VDH94308.1"/>
    <property type="molecule type" value="Genomic_DNA"/>
</dbReference>
<accession>A0A8B6BSI2</accession>